<name>A0A9J7FV52_CRIGR</name>
<dbReference type="PANTHER" id="PTHR14882">
    <property type="entry name" value="COILED-COIL DOMAIN-CONTAINING 74A"/>
    <property type="match status" value="1"/>
</dbReference>
<dbReference type="CTD" id="91409"/>
<gene>
    <name evidence="7" type="primary">Ccdc74b</name>
</gene>
<dbReference type="Proteomes" id="UP001108280">
    <property type="component" value="Chromosome 4"/>
</dbReference>
<dbReference type="Pfam" id="PF14916">
    <property type="entry name" value="CCDC92"/>
    <property type="match status" value="1"/>
</dbReference>
<feature type="region of interest" description="Disordered" evidence="3">
    <location>
        <begin position="1"/>
        <end position="77"/>
    </location>
</feature>
<feature type="compositionally biased region" description="Low complexity" evidence="3">
    <location>
        <begin position="142"/>
        <end position="155"/>
    </location>
</feature>
<feature type="region of interest" description="Disordered" evidence="3">
    <location>
        <begin position="281"/>
        <end position="303"/>
    </location>
</feature>
<reference evidence="6" key="2">
    <citation type="journal article" date="2020" name="Biotechnol. Bioeng.">
        <title>Chromosome-scale scaffolds for the Chinese hamster reference genome assembly to facilitate the study of the CHO epigenome.</title>
        <authorList>
            <person name="Hilliard W."/>
            <person name="MacDonald M."/>
            <person name="Lee K.H."/>
        </authorList>
    </citation>
    <scope>NUCLEOTIDE SEQUENCE [LARGE SCALE GENOMIC DNA]</scope>
    <source>
        <strain evidence="6">17A/GY</strain>
    </source>
</reference>
<feature type="domain" description="Coiled coil protein 74 C-terminal" evidence="5">
    <location>
        <begin position="239"/>
        <end position="357"/>
    </location>
</feature>
<organism evidence="6 7">
    <name type="scientific">Cricetulus griseus</name>
    <name type="common">Chinese hamster</name>
    <name type="synonym">Cricetulus barabensis griseus</name>
    <dbReference type="NCBI Taxonomy" id="10029"/>
    <lineage>
        <taxon>Eukaryota</taxon>
        <taxon>Metazoa</taxon>
        <taxon>Chordata</taxon>
        <taxon>Craniata</taxon>
        <taxon>Vertebrata</taxon>
        <taxon>Euteleostomi</taxon>
        <taxon>Mammalia</taxon>
        <taxon>Eutheria</taxon>
        <taxon>Euarchontoglires</taxon>
        <taxon>Glires</taxon>
        <taxon>Rodentia</taxon>
        <taxon>Myomorpha</taxon>
        <taxon>Muroidea</taxon>
        <taxon>Cricetidae</taxon>
        <taxon>Cricetinae</taxon>
        <taxon>Cricetulus</taxon>
    </lineage>
</organism>
<dbReference type="Pfam" id="PF14917">
    <property type="entry name" value="CCDC74_C"/>
    <property type="match status" value="1"/>
</dbReference>
<dbReference type="KEGG" id="cge:100757786"/>
<dbReference type="OrthoDB" id="2155209at2759"/>
<evidence type="ECO:0000313" key="7">
    <source>
        <dbReference type="RefSeq" id="XP_027268977.2"/>
    </source>
</evidence>
<protein>
    <submittedName>
        <fullName evidence="7">Coiled-coil domain-containing protein 74B isoform X2</fullName>
    </submittedName>
</protein>
<feature type="compositionally biased region" description="Polar residues" evidence="3">
    <location>
        <begin position="373"/>
        <end position="386"/>
    </location>
</feature>
<dbReference type="PANTHER" id="PTHR14882:SF5">
    <property type="entry name" value="COILED-COIL DOMAIN CONTAINING 74A"/>
    <property type="match status" value="1"/>
</dbReference>
<dbReference type="RefSeq" id="XP_027268977.2">
    <property type="nucleotide sequence ID" value="XM_027413176.2"/>
</dbReference>
<feature type="domain" description="CCDC92/74 N-terminal" evidence="4">
    <location>
        <begin position="81"/>
        <end position="134"/>
    </location>
</feature>
<evidence type="ECO:0000259" key="5">
    <source>
        <dbReference type="Pfam" id="PF14917"/>
    </source>
</evidence>
<reference evidence="7" key="3">
    <citation type="submission" date="2025-08" db="UniProtKB">
        <authorList>
            <consortium name="RefSeq"/>
        </authorList>
    </citation>
    <scope>IDENTIFICATION</scope>
    <source>
        <strain evidence="7">17A/GY</strain>
        <tissue evidence="7">Liver</tissue>
    </source>
</reference>
<reference evidence="6" key="1">
    <citation type="journal article" date="2018" name="Biotechnol. Bioeng.">
        <title>A reference genome of the Chinese hamster based on a hybrid assembly strategy.</title>
        <authorList>
            <person name="Rupp O."/>
            <person name="MacDonald M.L."/>
            <person name="Li S."/>
            <person name="Dhiman H."/>
            <person name="Polson S."/>
            <person name="Griep S."/>
            <person name="Heffner K."/>
            <person name="Hernandez I."/>
            <person name="Brinkrolf K."/>
            <person name="Jadhav V."/>
            <person name="Samoudi M."/>
            <person name="Hao H."/>
            <person name="Kingham B."/>
            <person name="Goesmann A."/>
            <person name="Betenbaugh M.J."/>
            <person name="Lewis N.E."/>
            <person name="Borth N."/>
            <person name="Lee K.H."/>
        </authorList>
    </citation>
    <scope>NUCLEOTIDE SEQUENCE [LARGE SCALE GENOMIC DNA]</scope>
    <source>
        <strain evidence="6">17A/GY</strain>
    </source>
</reference>
<dbReference type="InterPro" id="IPR040370">
    <property type="entry name" value="CCDC74A/CCDC74B/CCDC92"/>
</dbReference>
<sequence length="395" mass="42813">MARPALSGAPVPMATWRQAPAAGTERGRSAFMSGAGVAAGARPLSSATPGSRTAARPRPRPPVGLQHAGPPPAPLGINEAQKRILDLEKSLQFLQQQHSETLVKLHEEIEHLKRENKELHYKLIMNEKPQKKGSVSTSSLHSNKSTTNSTASTNSQGKTRPQPTSFKKQELKSDALQKTDLEEQSLSSAALFHSSKLDRALGAQGQAKDEDAEPSNSGATLVGGSHGRQGTGMVPLLSLPPHLRKPTTVQQCEVVIRQLWNANLLQAQELQHLKSLLEGTQRPKAAAEEAGLGSPKDQESTQFPKVTAKGLSKKCLILSPMPAAERAILPALKQSLKNNFAERQKRLQVVQSRRLHRSVLLSRRPGVRPSSLDGGSQQPYFSATRNSKADRTHDR</sequence>
<proteinExistence type="predicted"/>
<evidence type="ECO:0000256" key="2">
    <source>
        <dbReference type="SAM" id="Coils"/>
    </source>
</evidence>
<feature type="region of interest" description="Disordered" evidence="3">
    <location>
        <begin position="360"/>
        <end position="395"/>
    </location>
</feature>
<keyword evidence="6" id="KW-1185">Reference proteome</keyword>
<evidence type="ECO:0000256" key="3">
    <source>
        <dbReference type="SAM" id="MobiDB-lite"/>
    </source>
</evidence>
<feature type="coiled-coil region" evidence="2">
    <location>
        <begin position="77"/>
        <end position="122"/>
    </location>
</feature>
<evidence type="ECO:0000256" key="1">
    <source>
        <dbReference type="ARBA" id="ARBA00023054"/>
    </source>
</evidence>
<feature type="compositionally biased region" description="Polar residues" evidence="3">
    <location>
        <begin position="156"/>
        <end position="166"/>
    </location>
</feature>
<dbReference type="InterPro" id="IPR029422">
    <property type="entry name" value="CCDC74_C"/>
</dbReference>
<evidence type="ECO:0000259" key="4">
    <source>
        <dbReference type="Pfam" id="PF14916"/>
    </source>
</evidence>
<evidence type="ECO:0000313" key="6">
    <source>
        <dbReference type="Proteomes" id="UP001108280"/>
    </source>
</evidence>
<feature type="region of interest" description="Disordered" evidence="3">
    <location>
        <begin position="201"/>
        <end position="235"/>
    </location>
</feature>
<dbReference type="GeneID" id="100757786"/>
<feature type="region of interest" description="Disordered" evidence="3">
    <location>
        <begin position="126"/>
        <end position="171"/>
    </location>
</feature>
<dbReference type="InterPro" id="IPR039496">
    <property type="entry name" value="CCDC92/74_N"/>
</dbReference>
<accession>A0A9J7FV52</accession>
<keyword evidence="1 2" id="KW-0175">Coiled coil</keyword>
<dbReference type="AlphaFoldDB" id="A0A9J7FV52"/>